<comment type="caution">
    <text evidence="1">The sequence shown here is derived from an EMBL/GenBank/DDBJ whole genome shotgun (WGS) entry which is preliminary data.</text>
</comment>
<dbReference type="EMBL" id="JARJCM010000067">
    <property type="protein sequence ID" value="KAJ7033181.1"/>
    <property type="molecule type" value="Genomic_DNA"/>
</dbReference>
<evidence type="ECO:0000313" key="1">
    <source>
        <dbReference type="EMBL" id="KAJ7033181.1"/>
    </source>
</evidence>
<protein>
    <submittedName>
        <fullName evidence="1">Uncharacterized protein</fullName>
    </submittedName>
</protein>
<reference evidence="1" key="1">
    <citation type="submission" date="2023-03" db="EMBL/GenBank/DDBJ databases">
        <title>Massive genome expansion in bonnet fungi (Mycena s.s.) driven by repeated elements and novel gene families across ecological guilds.</title>
        <authorList>
            <consortium name="Lawrence Berkeley National Laboratory"/>
            <person name="Harder C.B."/>
            <person name="Miyauchi S."/>
            <person name="Viragh M."/>
            <person name="Kuo A."/>
            <person name="Thoen E."/>
            <person name="Andreopoulos B."/>
            <person name="Lu D."/>
            <person name="Skrede I."/>
            <person name="Drula E."/>
            <person name="Henrissat B."/>
            <person name="Morin E."/>
            <person name="Kohler A."/>
            <person name="Barry K."/>
            <person name="LaButti K."/>
            <person name="Morin E."/>
            <person name="Salamov A."/>
            <person name="Lipzen A."/>
            <person name="Mereny Z."/>
            <person name="Hegedus B."/>
            <person name="Baldrian P."/>
            <person name="Stursova M."/>
            <person name="Weitz H."/>
            <person name="Taylor A."/>
            <person name="Grigoriev I.V."/>
            <person name="Nagy L.G."/>
            <person name="Martin F."/>
            <person name="Kauserud H."/>
        </authorList>
    </citation>
    <scope>NUCLEOTIDE SEQUENCE</scope>
    <source>
        <strain evidence="1">CBHHK200</strain>
    </source>
</reference>
<dbReference type="Proteomes" id="UP001218188">
    <property type="component" value="Unassembled WGS sequence"/>
</dbReference>
<gene>
    <name evidence="1" type="ORF">C8F04DRAFT_1105404</name>
</gene>
<proteinExistence type="predicted"/>
<keyword evidence="2" id="KW-1185">Reference proteome</keyword>
<evidence type="ECO:0000313" key="2">
    <source>
        <dbReference type="Proteomes" id="UP001218188"/>
    </source>
</evidence>
<sequence length="89" mass="10010">MRIQTMVTVQAGTTFRTMDGFGFSEAFGHANDLFNSSYVRSRTWMVAYLYRCYNGAAAAAITFNVPASRFTTTQVQAFVSTQGQTSRRW</sequence>
<accession>A0AAD6SSB9</accession>
<dbReference type="AlphaFoldDB" id="A0AAD6SSB9"/>
<name>A0AAD6SSB9_9AGAR</name>
<organism evidence="1 2">
    <name type="scientific">Mycena alexandri</name>
    <dbReference type="NCBI Taxonomy" id="1745969"/>
    <lineage>
        <taxon>Eukaryota</taxon>
        <taxon>Fungi</taxon>
        <taxon>Dikarya</taxon>
        <taxon>Basidiomycota</taxon>
        <taxon>Agaricomycotina</taxon>
        <taxon>Agaricomycetes</taxon>
        <taxon>Agaricomycetidae</taxon>
        <taxon>Agaricales</taxon>
        <taxon>Marasmiineae</taxon>
        <taxon>Mycenaceae</taxon>
        <taxon>Mycena</taxon>
    </lineage>
</organism>